<feature type="transmembrane region" description="Helical" evidence="2">
    <location>
        <begin position="103"/>
        <end position="123"/>
    </location>
</feature>
<organism evidence="4 5">
    <name type="scientific">Actinomadura litoris</name>
    <dbReference type="NCBI Taxonomy" id="2678616"/>
    <lineage>
        <taxon>Bacteria</taxon>
        <taxon>Bacillati</taxon>
        <taxon>Actinomycetota</taxon>
        <taxon>Actinomycetes</taxon>
        <taxon>Streptosporangiales</taxon>
        <taxon>Thermomonosporaceae</taxon>
        <taxon>Actinomadura</taxon>
    </lineage>
</organism>
<comment type="caution">
    <text evidence="4">The sequence shown here is derived from an EMBL/GenBank/DDBJ whole genome shotgun (WGS) entry which is preliminary data.</text>
</comment>
<dbReference type="AlphaFoldDB" id="A0A7K1LBV5"/>
<evidence type="ECO:0000313" key="4">
    <source>
        <dbReference type="EMBL" id="MUN41746.1"/>
    </source>
</evidence>
<feature type="transmembrane region" description="Helical" evidence="2">
    <location>
        <begin position="79"/>
        <end position="96"/>
    </location>
</feature>
<keyword evidence="2" id="KW-0472">Membrane</keyword>
<dbReference type="GO" id="GO:0004190">
    <property type="term" value="F:aspartic-type endopeptidase activity"/>
    <property type="evidence" value="ECO:0007669"/>
    <property type="project" value="InterPro"/>
</dbReference>
<dbReference type="InterPro" id="IPR000045">
    <property type="entry name" value="Prepilin_IV_endopep_pep"/>
</dbReference>
<sequence>MRAPGEDPADAWSLHAAWAAPLRRRPVPIALLALAVLTALTWRIGARPDLPAFLWLGLAGTFLGVVDATLRRLPEPLTLPSYAAGVTLLGAAASFTDDGGARFGRAILGMAALGAFFGVQWLLLPEGTLGFGDVTLAGLLGMHLGWLGWRAWVLGVTATLAIALVVSLALLATRRAGRKSQIPYGPFLLAGTLAAVLVHG</sequence>
<protein>
    <submittedName>
        <fullName evidence="4">Prepilin peptidase</fullName>
    </submittedName>
</protein>
<accession>A0A7K1LBV5</accession>
<keyword evidence="2" id="KW-0812">Transmembrane</keyword>
<evidence type="ECO:0000259" key="3">
    <source>
        <dbReference type="Pfam" id="PF01478"/>
    </source>
</evidence>
<comment type="similarity">
    <text evidence="1">Belongs to the peptidase A24 family.</text>
</comment>
<dbReference type="PANTHER" id="PTHR30487:SF0">
    <property type="entry name" value="PREPILIN LEADER PEPTIDASE_N-METHYLTRANSFERASE-RELATED"/>
    <property type="match status" value="1"/>
</dbReference>
<feature type="domain" description="Prepilin type IV endopeptidase peptidase" evidence="3">
    <location>
        <begin position="61"/>
        <end position="165"/>
    </location>
</feature>
<keyword evidence="2" id="KW-1133">Transmembrane helix</keyword>
<feature type="transmembrane region" description="Helical" evidence="2">
    <location>
        <begin position="27"/>
        <end position="45"/>
    </location>
</feature>
<dbReference type="EMBL" id="WOFH01000016">
    <property type="protein sequence ID" value="MUN41746.1"/>
    <property type="molecule type" value="Genomic_DNA"/>
</dbReference>
<feature type="transmembrane region" description="Helical" evidence="2">
    <location>
        <begin position="149"/>
        <end position="170"/>
    </location>
</feature>
<dbReference type="PANTHER" id="PTHR30487">
    <property type="entry name" value="TYPE 4 PREPILIN-LIKE PROTEINS LEADER PEPTIDE-PROCESSING ENZYME"/>
    <property type="match status" value="1"/>
</dbReference>
<dbReference type="Proteomes" id="UP000432015">
    <property type="component" value="Unassembled WGS sequence"/>
</dbReference>
<name>A0A7K1LBV5_9ACTN</name>
<feature type="transmembrane region" description="Helical" evidence="2">
    <location>
        <begin position="52"/>
        <end position="73"/>
    </location>
</feature>
<reference evidence="4 5" key="1">
    <citation type="submission" date="2019-11" db="EMBL/GenBank/DDBJ databases">
        <authorList>
            <person name="Cao P."/>
        </authorList>
    </citation>
    <scope>NUCLEOTIDE SEQUENCE [LARGE SCALE GENOMIC DNA]</scope>
    <source>
        <strain evidence="4 5">NEAU-AAG5</strain>
    </source>
</reference>
<evidence type="ECO:0000256" key="2">
    <source>
        <dbReference type="SAM" id="Phobius"/>
    </source>
</evidence>
<evidence type="ECO:0000256" key="1">
    <source>
        <dbReference type="ARBA" id="ARBA00005801"/>
    </source>
</evidence>
<keyword evidence="5" id="KW-1185">Reference proteome</keyword>
<gene>
    <name evidence="4" type="ORF">GNZ18_34945</name>
</gene>
<dbReference type="GO" id="GO:0005886">
    <property type="term" value="C:plasma membrane"/>
    <property type="evidence" value="ECO:0007669"/>
    <property type="project" value="TreeGrafter"/>
</dbReference>
<dbReference type="GO" id="GO:0006465">
    <property type="term" value="P:signal peptide processing"/>
    <property type="evidence" value="ECO:0007669"/>
    <property type="project" value="TreeGrafter"/>
</dbReference>
<evidence type="ECO:0000313" key="5">
    <source>
        <dbReference type="Proteomes" id="UP000432015"/>
    </source>
</evidence>
<dbReference type="InterPro" id="IPR050882">
    <property type="entry name" value="Prepilin_peptidase/N-MTase"/>
</dbReference>
<proteinExistence type="inferred from homology"/>
<dbReference type="Pfam" id="PF01478">
    <property type="entry name" value="Peptidase_A24"/>
    <property type="match status" value="1"/>
</dbReference>